<keyword evidence="1" id="KW-1185">Reference proteome</keyword>
<dbReference type="AlphaFoldDB" id="A0A915J451"/>
<reference evidence="2" key="1">
    <citation type="submission" date="2022-11" db="UniProtKB">
        <authorList>
            <consortium name="WormBaseParasite"/>
        </authorList>
    </citation>
    <scope>IDENTIFICATION</scope>
</reference>
<sequence>MENMMIFHDLMLRYLKKTVLSVDRLNKDIINHVSYCIKLFATRKLHIELNLLFRSSLHAFIISKMTEITVKDHKVEGKYLCRV</sequence>
<name>A0A915J451_ROMCU</name>
<dbReference type="WBParaSite" id="nRc.2.0.1.t21247-RA">
    <property type="protein sequence ID" value="nRc.2.0.1.t21247-RA"/>
    <property type="gene ID" value="nRc.2.0.1.g21247"/>
</dbReference>
<organism evidence="1 2">
    <name type="scientific">Romanomermis culicivorax</name>
    <name type="common">Nematode worm</name>
    <dbReference type="NCBI Taxonomy" id="13658"/>
    <lineage>
        <taxon>Eukaryota</taxon>
        <taxon>Metazoa</taxon>
        <taxon>Ecdysozoa</taxon>
        <taxon>Nematoda</taxon>
        <taxon>Enoplea</taxon>
        <taxon>Dorylaimia</taxon>
        <taxon>Mermithida</taxon>
        <taxon>Mermithoidea</taxon>
        <taxon>Mermithidae</taxon>
        <taxon>Romanomermis</taxon>
    </lineage>
</organism>
<evidence type="ECO:0000313" key="1">
    <source>
        <dbReference type="Proteomes" id="UP000887565"/>
    </source>
</evidence>
<proteinExistence type="predicted"/>
<accession>A0A915J451</accession>
<dbReference type="Proteomes" id="UP000887565">
    <property type="component" value="Unplaced"/>
</dbReference>
<protein>
    <submittedName>
        <fullName evidence="2">Uncharacterized protein</fullName>
    </submittedName>
</protein>
<evidence type="ECO:0000313" key="2">
    <source>
        <dbReference type="WBParaSite" id="nRc.2.0.1.t21247-RA"/>
    </source>
</evidence>